<reference evidence="2" key="2">
    <citation type="journal article" date="2022" name="Hortic Res">
        <title>The genome of Dioscorea zingiberensis sheds light on the biosynthesis, origin and evolution of the medicinally important diosgenin saponins.</title>
        <authorList>
            <person name="Li Y."/>
            <person name="Tan C."/>
            <person name="Li Z."/>
            <person name="Guo J."/>
            <person name="Li S."/>
            <person name="Chen X."/>
            <person name="Wang C."/>
            <person name="Dai X."/>
            <person name="Yang H."/>
            <person name="Song W."/>
            <person name="Hou L."/>
            <person name="Xu J."/>
            <person name="Tong Z."/>
            <person name="Xu A."/>
            <person name="Yuan X."/>
            <person name="Wang W."/>
            <person name="Yang Q."/>
            <person name="Chen L."/>
            <person name="Sun Z."/>
            <person name="Wang K."/>
            <person name="Pan B."/>
            <person name="Chen J."/>
            <person name="Bao Y."/>
            <person name="Liu F."/>
            <person name="Qi X."/>
            <person name="Gang D.R."/>
            <person name="Wen J."/>
            <person name="Li J."/>
        </authorList>
    </citation>
    <scope>NUCLEOTIDE SEQUENCE</scope>
    <source>
        <strain evidence="2">Dzin_1.0</strain>
    </source>
</reference>
<keyword evidence="3" id="KW-1185">Reference proteome</keyword>
<evidence type="ECO:0000313" key="2">
    <source>
        <dbReference type="EMBL" id="KAJ0975777.1"/>
    </source>
</evidence>
<dbReference type="EMBL" id="JAGGNH010000004">
    <property type="protein sequence ID" value="KAJ0975777.1"/>
    <property type="molecule type" value="Genomic_DNA"/>
</dbReference>
<sequence>MKLFFLKSLFFSLVFSSLDCRYDSPGSATATCLPFERRLRITFSLPNQVAFPDEFSSIHLQSVSFELIWRGKEI</sequence>
<comment type="caution">
    <text evidence="2">The sequence shown here is derived from an EMBL/GenBank/DDBJ whole genome shotgun (WGS) entry which is preliminary data.</text>
</comment>
<dbReference type="Proteomes" id="UP001085076">
    <property type="component" value="Miscellaneous, Linkage group lg04"/>
</dbReference>
<feature type="signal peptide" evidence="1">
    <location>
        <begin position="1"/>
        <end position="16"/>
    </location>
</feature>
<evidence type="ECO:0000256" key="1">
    <source>
        <dbReference type="SAM" id="SignalP"/>
    </source>
</evidence>
<proteinExistence type="predicted"/>
<name>A0A9D5CNX1_9LILI</name>
<gene>
    <name evidence="2" type="ORF">J5N97_017742</name>
</gene>
<feature type="chain" id="PRO_5039083788" evidence="1">
    <location>
        <begin position="17"/>
        <end position="74"/>
    </location>
</feature>
<dbReference type="AlphaFoldDB" id="A0A9D5CNX1"/>
<evidence type="ECO:0000313" key="3">
    <source>
        <dbReference type="Proteomes" id="UP001085076"/>
    </source>
</evidence>
<reference evidence="2" key="1">
    <citation type="submission" date="2021-03" db="EMBL/GenBank/DDBJ databases">
        <authorList>
            <person name="Li Z."/>
            <person name="Yang C."/>
        </authorList>
    </citation>
    <scope>NUCLEOTIDE SEQUENCE</scope>
    <source>
        <strain evidence="2">Dzin_1.0</strain>
        <tissue evidence="2">Leaf</tissue>
    </source>
</reference>
<accession>A0A9D5CNX1</accession>
<protein>
    <submittedName>
        <fullName evidence="2">Uncharacterized protein</fullName>
    </submittedName>
</protein>
<organism evidence="2 3">
    <name type="scientific">Dioscorea zingiberensis</name>
    <dbReference type="NCBI Taxonomy" id="325984"/>
    <lineage>
        <taxon>Eukaryota</taxon>
        <taxon>Viridiplantae</taxon>
        <taxon>Streptophyta</taxon>
        <taxon>Embryophyta</taxon>
        <taxon>Tracheophyta</taxon>
        <taxon>Spermatophyta</taxon>
        <taxon>Magnoliopsida</taxon>
        <taxon>Liliopsida</taxon>
        <taxon>Dioscoreales</taxon>
        <taxon>Dioscoreaceae</taxon>
        <taxon>Dioscorea</taxon>
    </lineage>
</organism>
<keyword evidence="1" id="KW-0732">Signal</keyword>